<dbReference type="CDD" id="cd18102">
    <property type="entry name" value="Trm10_MRRP1"/>
    <property type="match status" value="1"/>
</dbReference>
<dbReference type="EnsemblMetazoa" id="XM_038206351.1">
    <property type="protein sequence ID" value="XP_038062279.1"/>
    <property type="gene ID" value="LOC119732702"/>
</dbReference>
<dbReference type="PROSITE" id="PS51675">
    <property type="entry name" value="SAM_MT_TRM10"/>
    <property type="match status" value="1"/>
</dbReference>
<protein>
    <recommendedName>
        <fullName evidence="9">RNA (guanine-9-)-methyltransferase domain-containing protein 1</fullName>
    </recommendedName>
</protein>
<evidence type="ECO:0000256" key="7">
    <source>
        <dbReference type="ARBA" id="ARBA00023054"/>
    </source>
</evidence>
<feature type="region of interest" description="Disordered" evidence="10">
    <location>
        <begin position="73"/>
        <end position="106"/>
    </location>
</feature>
<evidence type="ECO:0000256" key="9">
    <source>
        <dbReference type="ARBA" id="ARBA00029803"/>
    </source>
</evidence>
<dbReference type="GO" id="GO:0008168">
    <property type="term" value="F:methyltransferase activity"/>
    <property type="evidence" value="ECO:0007669"/>
    <property type="project" value="UniProtKB-KW"/>
</dbReference>
<dbReference type="Gene3D" id="3.40.1280.30">
    <property type="match status" value="1"/>
</dbReference>
<dbReference type="GeneID" id="119732702"/>
<dbReference type="GO" id="GO:0032259">
    <property type="term" value="P:methylation"/>
    <property type="evidence" value="ECO:0007669"/>
    <property type="project" value="UniProtKB-KW"/>
</dbReference>
<feature type="compositionally biased region" description="Basic and acidic residues" evidence="10">
    <location>
        <begin position="77"/>
        <end position="98"/>
    </location>
</feature>
<keyword evidence="7" id="KW-0175">Coiled coil</keyword>
<dbReference type="AlphaFoldDB" id="A0A914AFX8"/>
<accession>A0A914AFX8</accession>
<dbReference type="OrthoDB" id="9976048at2759"/>
<dbReference type="InterPro" id="IPR025812">
    <property type="entry name" value="Trm10_C_MTase_dom"/>
</dbReference>
<dbReference type="GO" id="GO:0005654">
    <property type="term" value="C:nucleoplasm"/>
    <property type="evidence" value="ECO:0007669"/>
    <property type="project" value="TreeGrafter"/>
</dbReference>
<dbReference type="CTD" id="54931"/>
<evidence type="ECO:0000256" key="3">
    <source>
        <dbReference type="ARBA" id="ARBA00022679"/>
    </source>
</evidence>
<feature type="region of interest" description="Disordered" evidence="10">
    <location>
        <begin position="397"/>
        <end position="507"/>
    </location>
</feature>
<evidence type="ECO:0000256" key="2">
    <source>
        <dbReference type="ARBA" id="ARBA00022603"/>
    </source>
</evidence>
<keyword evidence="8" id="KW-0496">Mitochondrion</keyword>
<name>A0A914AFX8_PATMI</name>
<sequence>MFPWLRSCRYLAGPRCLSSAGKGIDRNLTKQLNLCHRNFLHSPSLQKSHTGNVPYLAKQHLHRSTTLVCKCSTVSHSEPDDGMRSEEEKSREDGETKMEGGGTDEPARVTAARLELEVMRSAGSNVPEYINEFDLDYFSTLNSKKSRKRFLAFLFKKEMLRLKDREKRRLAREERESEEPKVEEDLDAPMKNRLFLQLQPQSVLQFDNWHLAAGMKFGPKLVYDFSYEEHMRRPELISMVQQLMHGVGANKLARDPFDVHWAGLQAASGTMREMRRMLGEHLGSVMVNVTDRQVQDAFPVEDIVYLTADSPNIMRSYNPNKVYVIGALVDSHRILRGVSFAKAKRLNLNHARLPLDLFLKWSSGGKNLTLDQMMQILIELNTSGDWVKALNHVPTRKHMGLKSERPAEQLNPDSQERRTFKKSPPQQEARFSSSRAKNSRSWPTLDEPTFNRSKSVNSATVRQRVRQIIDEEEDPANETIFSSAGGYGSRKTTTPKSNPSDKQWFED</sequence>
<evidence type="ECO:0000313" key="12">
    <source>
        <dbReference type="EnsemblMetazoa" id="XP_038062279.1"/>
    </source>
</evidence>
<evidence type="ECO:0000256" key="5">
    <source>
        <dbReference type="ARBA" id="ARBA00022694"/>
    </source>
</evidence>
<dbReference type="InterPro" id="IPR038459">
    <property type="entry name" value="MT_TRM10-typ_sf"/>
</dbReference>
<dbReference type="InterPro" id="IPR007356">
    <property type="entry name" value="tRNA_m1G_MeTrfase_euk"/>
</dbReference>
<feature type="domain" description="SAM-dependent MTase TRM10-type" evidence="11">
    <location>
        <begin position="207"/>
        <end position="400"/>
    </location>
</feature>
<dbReference type="GO" id="GO:0070131">
    <property type="term" value="P:positive regulation of mitochondrial translation"/>
    <property type="evidence" value="ECO:0007669"/>
    <property type="project" value="TreeGrafter"/>
</dbReference>
<dbReference type="PANTHER" id="PTHR13563:SF5">
    <property type="entry name" value="TRNA METHYLTRANSFERASE 10 HOMOLOG C"/>
    <property type="match status" value="1"/>
</dbReference>
<proteinExistence type="predicted"/>
<organism evidence="12 13">
    <name type="scientific">Patiria miniata</name>
    <name type="common">Bat star</name>
    <name type="synonym">Asterina miniata</name>
    <dbReference type="NCBI Taxonomy" id="46514"/>
    <lineage>
        <taxon>Eukaryota</taxon>
        <taxon>Metazoa</taxon>
        <taxon>Echinodermata</taxon>
        <taxon>Eleutherozoa</taxon>
        <taxon>Asterozoa</taxon>
        <taxon>Asteroidea</taxon>
        <taxon>Valvatacea</taxon>
        <taxon>Valvatida</taxon>
        <taxon>Asterinidae</taxon>
        <taxon>Patiria</taxon>
    </lineage>
</organism>
<feature type="compositionally biased region" description="Polar residues" evidence="10">
    <location>
        <begin position="424"/>
        <end position="442"/>
    </location>
</feature>
<dbReference type="Proteomes" id="UP000887568">
    <property type="component" value="Unplaced"/>
</dbReference>
<evidence type="ECO:0000259" key="11">
    <source>
        <dbReference type="PROSITE" id="PS51675"/>
    </source>
</evidence>
<feature type="compositionally biased region" description="Polar residues" evidence="10">
    <location>
        <begin position="490"/>
        <end position="501"/>
    </location>
</feature>
<dbReference type="GO" id="GO:0097745">
    <property type="term" value="P:mitochondrial tRNA 5'-end processing"/>
    <property type="evidence" value="ECO:0007669"/>
    <property type="project" value="TreeGrafter"/>
</dbReference>
<keyword evidence="2" id="KW-0489">Methyltransferase</keyword>
<evidence type="ECO:0000256" key="4">
    <source>
        <dbReference type="ARBA" id="ARBA00022691"/>
    </source>
</evidence>
<keyword evidence="3" id="KW-0808">Transferase</keyword>
<dbReference type="RefSeq" id="XP_038062279.1">
    <property type="nucleotide sequence ID" value="XM_038206351.1"/>
</dbReference>
<evidence type="ECO:0000256" key="10">
    <source>
        <dbReference type="SAM" id="MobiDB-lite"/>
    </source>
</evidence>
<reference evidence="12" key="1">
    <citation type="submission" date="2022-11" db="UniProtKB">
        <authorList>
            <consortium name="EnsemblMetazoa"/>
        </authorList>
    </citation>
    <scope>IDENTIFICATION</scope>
</reference>
<feature type="compositionally biased region" description="Polar residues" evidence="10">
    <location>
        <begin position="450"/>
        <end position="461"/>
    </location>
</feature>
<dbReference type="InterPro" id="IPR028564">
    <property type="entry name" value="MT_TRM10-typ"/>
</dbReference>
<evidence type="ECO:0000313" key="13">
    <source>
        <dbReference type="Proteomes" id="UP000887568"/>
    </source>
</evidence>
<evidence type="ECO:0000256" key="6">
    <source>
        <dbReference type="ARBA" id="ARBA00022946"/>
    </source>
</evidence>
<keyword evidence="5" id="KW-0819">tRNA processing</keyword>
<keyword evidence="4" id="KW-0949">S-adenosyl-L-methionine</keyword>
<comment type="subcellular location">
    <subcellularLocation>
        <location evidence="1">Mitochondrion</location>
    </subcellularLocation>
</comment>
<evidence type="ECO:0000256" key="8">
    <source>
        <dbReference type="ARBA" id="ARBA00023128"/>
    </source>
</evidence>
<dbReference type="GO" id="GO:0005739">
    <property type="term" value="C:mitochondrion"/>
    <property type="evidence" value="ECO:0007669"/>
    <property type="project" value="UniProtKB-SubCell"/>
</dbReference>
<keyword evidence="6" id="KW-0809">Transit peptide</keyword>
<keyword evidence="13" id="KW-1185">Reference proteome</keyword>
<evidence type="ECO:0000256" key="1">
    <source>
        <dbReference type="ARBA" id="ARBA00004173"/>
    </source>
</evidence>
<dbReference type="PANTHER" id="PTHR13563">
    <property type="entry name" value="TRNA (GUANINE-9-) METHYLTRANSFERASE"/>
    <property type="match status" value="1"/>
</dbReference>
<dbReference type="OMA" id="TATDRQH"/>
<dbReference type="GO" id="GO:0000049">
    <property type="term" value="F:tRNA binding"/>
    <property type="evidence" value="ECO:0007669"/>
    <property type="project" value="TreeGrafter"/>
</dbReference>